<sequence>MADEEIPNLIHNDIKRTDFPDNFMFGVGTSAYQIEGSWNVDGKGLSNWDTFTLRHPDKIRGGGNGCVAVDNYRRWKEDVQLLKQMGVNYYRFSIPWSRILPGGKLCMGKSLEGINHYNKLIDELIDNEIKPFVTLFHWDLPIALEEEYMGFLSSKVVDDFVDFADICFWEFGDRVKDWATLNEPYRFTICGYVEGIYPPGRGGKGEEGDPETEPYTVAYNLLNCHAAAYRKYEKDYKAHQKGKVGITFDTNFFKPYRGSSNKDDVKAVQYAYDFMFGWFLEPLTKGTWPESMQKFTTSPTKKYPNGRRLPKFSDDQLAKLIGSYDFLGINYYTANFSQFQAPAPDVRIGYLTDRHYTPSGNEKLASFNLIGTSKNGKDPRKNPIGPVAFEGSWVYLCPEELTELLLLVKNKYHVTKDIIITENGSQDQNLPDKTFVQVRDDTFRINYIKKHLEAIKKARSLGVNVMGHFVWSFMDSFEWVFGYNSRFGMFYVDYTNNLLRYPKNSAIWYRKFLSAKSRLLLKRSLRNDQQEKEDEVNDMMKEEEEDDEIIEVIPKLKKAKA</sequence>
<dbReference type="GO" id="GO:0005975">
    <property type="term" value="P:carbohydrate metabolic process"/>
    <property type="evidence" value="ECO:0007669"/>
    <property type="project" value="InterPro"/>
</dbReference>
<dbReference type="Pfam" id="PF00232">
    <property type="entry name" value="Glyco_hydro_1"/>
    <property type="match status" value="1"/>
</dbReference>
<gene>
    <name evidence="4" type="ORF">LSALG_LOCUS17929</name>
</gene>
<reference evidence="4" key="1">
    <citation type="submission" date="2023-04" db="EMBL/GenBank/DDBJ databases">
        <authorList>
            <person name="Vijverberg K."/>
            <person name="Xiong W."/>
            <person name="Schranz E."/>
        </authorList>
    </citation>
    <scope>NUCLEOTIDE SEQUENCE</scope>
</reference>
<dbReference type="PANTHER" id="PTHR10353:SF246">
    <property type="entry name" value="3-ALPHA-(S)-STRICTOSIDINE BETA-GLUCOSIDASE"/>
    <property type="match status" value="1"/>
</dbReference>
<dbReference type="FunFam" id="3.20.20.80:FF:000041">
    <property type="entry name" value="Beta-glucosidase 7"/>
    <property type="match status" value="1"/>
</dbReference>
<evidence type="ECO:0000313" key="5">
    <source>
        <dbReference type="Proteomes" id="UP001177003"/>
    </source>
</evidence>
<dbReference type="InterPro" id="IPR033132">
    <property type="entry name" value="GH_1_N_CS"/>
</dbReference>
<dbReference type="PROSITE" id="PS00653">
    <property type="entry name" value="GLYCOSYL_HYDROL_F1_2"/>
    <property type="match status" value="1"/>
</dbReference>
<keyword evidence="5" id="KW-1185">Reference proteome</keyword>
<evidence type="ECO:0008006" key="6">
    <source>
        <dbReference type="Google" id="ProtNLM"/>
    </source>
</evidence>
<dbReference type="InterPro" id="IPR001360">
    <property type="entry name" value="Glyco_hydro_1"/>
</dbReference>
<dbReference type="Proteomes" id="UP001177003">
    <property type="component" value="Chromosome 3"/>
</dbReference>
<evidence type="ECO:0000256" key="1">
    <source>
        <dbReference type="ARBA" id="ARBA00010838"/>
    </source>
</evidence>
<dbReference type="EMBL" id="OX465079">
    <property type="protein sequence ID" value="CAI9278027.1"/>
    <property type="molecule type" value="Genomic_DNA"/>
</dbReference>
<dbReference type="PRINTS" id="PR00131">
    <property type="entry name" value="GLHYDRLASE1"/>
</dbReference>
<evidence type="ECO:0000313" key="4">
    <source>
        <dbReference type="EMBL" id="CAI9278027.1"/>
    </source>
</evidence>
<dbReference type="InterPro" id="IPR017853">
    <property type="entry name" value="GH"/>
</dbReference>
<accession>A0AA35YQC1</accession>
<evidence type="ECO:0000256" key="2">
    <source>
        <dbReference type="ARBA" id="ARBA00022801"/>
    </source>
</evidence>
<evidence type="ECO:0000256" key="3">
    <source>
        <dbReference type="RuleBase" id="RU003690"/>
    </source>
</evidence>
<protein>
    <recommendedName>
        <fullName evidence="6">Thioglucosidase</fullName>
    </recommendedName>
</protein>
<comment type="similarity">
    <text evidence="1 3">Belongs to the glycosyl hydrolase 1 family.</text>
</comment>
<proteinExistence type="inferred from homology"/>
<dbReference type="SUPFAM" id="SSF51445">
    <property type="entry name" value="(Trans)glycosidases"/>
    <property type="match status" value="1"/>
</dbReference>
<keyword evidence="2" id="KW-0378">Hydrolase</keyword>
<dbReference type="PANTHER" id="PTHR10353">
    <property type="entry name" value="GLYCOSYL HYDROLASE"/>
    <property type="match status" value="1"/>
</dbReference>
<organism evidence="4 5">
    <name type="scientific">Lactuca saligna</name>
    <name type="common">Willowleaf lettuce</name>
    <dbReference type="NCBI Taxonomy" id="75948"/>
    <lineage>
        <taxon>Eukaryota</taxon>
        <taxon>Viridiplantae</taxon>
        <taxon>Streptophyta</taxon>
        <taxon>Embryophyta</taxon>
        <taxon>Tracheophyta</taxon>
        <taxon>Spermatophyta</taxon>
        <taxon>Magnoliopsida</taxon>
        <taxon>eudicotyledons</taxon>
        <taxon>Gunneridae</taxon>
        <taxon>Pentapetalae</taxon>
        <taxon>asterids</taxon>
        <taxon>campanulids</taxon>
        <taxon>Asterales</taxon>
        <taxon>Asteraceae</taxon>
        <taxon>Cichorioideae</taxon>
        <taxon>Cichorieae</taxon>
        <taxon>Lactucinae</taxon>
        <taxon>Lactuca</taxon>
    </lineage>
</organism>
<dbReference type="GO" id="GO:0008422">
    <property type="term" value="F:beta-glucosidase activity"/>
    <property type="evidence" value="ECO:0007669"/>
    <property type="project" value="TreeGrafter"/>
</dbReference>
<dbReference type="AlphaFoldDB" id="A0AA35YQC1"/>
<dbReference type="Gene3D" id="3.20.20.80">
    <property type="entry name" value="Glycosidases"/>
    <property type="match status" value="1"/>
</dbReference>
<name>A0AA35YQC1_LACSI</name>